<proteinExistence type="predicted"/>
<dbReference type="Proteomes" id="UP000010384">
    <property type="component" value="Plasmid pCHRO.01"/>
</dbReference>
<dbReference type="EMBL" id="CP003598">
    <property type="protein sequence ID" value="AFY91166.1"/>
    <property type="molecule type" value="Genomic_DNA"/>
</dbReference>
<dbReference type="KEGG" id="cthe:Chro_5827"/>
<dbReference type="AlphaFoldDB" id="K9U9Q4"/>
<reference evidence="1 2" key="1">
    <citation type="submission" date="2012-06" db="EMBL/GenBank/DDBJ databases">
        <title>Finished plasmid 1 of genome of Chroococcidiopsis thermalis PCC 7203.</title>
        <authorList>
            <consortium name="US DOE Joint Genome Institute"/>
            <person name="Gugger M."/>
            <person name="Coursin T."/>
            <person name="Rippka R."/>
            <person name="Tandeau De Marsac N."/>
            <person name="Huntemann M."/>
            <person name="Wei C.-L."/>
            <person name="Han J."/>
            <person name="Detter J.C."/>
            <person name="Han C."/>
            <person name="Tapia R."/>
            <person name="Davenport K."/>
            <person name="Daligault H."/>
            <person name="Erkkila T."/>
            <person name="Gu W."/>
            <person name="Munk A.C.C."/>
            <person name="Teshima H."/>
            <person name="Xu Y."/>
            <person name="Chain P."/>
            <person name="Chen A."/>
            <person name="Krypides N."/>
            <person name="Mavromatis K."/>
            <person name="Markowitz V."/>
            <person name="Szeto E."/>
            <person name="Ivanova N."/>
            <person name="Mikhailova N."/>
            <person name="Ovchinnikova G."/>
            <person name="Pagani I."/>
            <person name="Pati A."/>
            <person name="Goodwin L."/>
            <person name="Peters L."/>
            <person name="Pitluck S."/>
            <person name="Woyke T."/>
            <person name="Kerfeld C."/>
        </authorList>
    </citation>
    <scope>NUCLEOTIDE SEQUENCE [LARGE SCALE GENOMIC DNA]</scope>
    <source>
        <strain evidence="1 2">PCC 7203</strain>
        <plasmid evidence="1 2">pCHRO.01</plasmid>
    </source>
</reference>
<dbReference type="InParanoid" id="K9U9Q4"/>
<keyword evidence="1" id="KW-0614">Plasmid</keyword>
<organism evidence="1 2">
    <name type="scientific">Chroococcidiopsis thermalis (strain PCC 7203)</name>
    <dbReference type="NCBI Taxonomy" id="251229"/>
    <lineage>
        <taxon>Bacteria</taxon>
        <taxon>Bacillati</taxon>
        <taxon>Cyanobacteriota</taxon>
        <taxon>Cyanophyceae</taxon>
        <taxon>Chroococcidiopsidales</taxon>
        <taxon>Chroococcidiopsidaceae</taxon>
        <taxon>Chroococcidiopsis</taxon>
    </lineage>
</organism>
<sequence>MPQEVANPTPFEQRAAYDPKYDRSIRWQSLMPPDERDPNAILLGNSTYIVAADIARTLAKTFGIYLSGVYDAAIAHLLASRQNHSSW</sequence>
<geneLocation type="plasmid" evidence="1 2">
    <name>pCHRO.01</name>
</geneLocation>
<accession>K9U9Q4</accession>
<dbReference type="RefSeq" id="WP_015163103.1">
    <property type="nucleotide sequence ID" value="NC_019699.1"/>
</dbReference>
<protein>
    <submittedName>
        <fullName evidence="1">Uncharacterized protein</fullName>
    </submittedName>
</protein>
<dbReference type="HOGENOM" id="CLU_2477756_0_0_3"/>
<gene>
    <name evidence="1" type="ORF">Chro_5827</name>
</gene>
<name>K9U9Q4_CHRTP</name>
<evidence type="ECO:0000313" key="2">
    <source>
        <dbReference type="Proteomes" id="UP000010384"/>
    </source>
</evidence>
<evidence type="ECO:0000313" key="1">
    <source>
        <dbReference type="EMBL" id="AFY91166.1"/>
    </source>
</evidence>
<keyword evidence="2" id="KW-1185">Reference proteome</keyword>